<dbReference type="InterPro" id="IPR000073">
    <property type="entry name" value="AB_hydrolase_1"/>
</dbReference>
<comment type="caution">
    <text evidence="2">The sequence shown here is derived from an EMBL/GenBank/DDBJ whole genome shotgun (WGS) entry which is preliminary data.</text>
</comment>
<organism evidence="2 3">
    <name type="scientific">Crossiella cryophila</name>
    <dbReference type="NCBI Taxonomy" id="43355"/>
    <lineage>
        <taxon>Bacteria</taxon>
        <taxon>Bacillati</taxon>
        <taxon>Actinomycetota</taxon>
        <taxon>Actinomycetes</taxon>
        <taxon>Pseudonocardiales</taxon>
        <taxon>Pseudonocardiaceae</taxon>
        <taxon>Crossiella</taxon>
    </lineage>
</organism>
<dbReference type="Pfam" id="PF12697">
    <property type="entry name" value="Abhydrolase_6"/>
    <property type="match status" value="1"/>
</dbReference>
<dbReference type="EMBL" id="JACHMH010000001">
    <property type="protein sequence ID" value="MBB4677010.1"/>
    <property type="molecule type" value="Genomic_DNA"/>
</dbReference>
<gene>
    <name evidence="2" type="ORF">HNR67_003128</name>
</gene>
<name>A0A7W7C9J9_9PSEU</name>
<dbReference type="SUPFAM" id="SSF53474">
    <property type="entry name" value="alpha/beta-Hydrolases"/>
    <property type="match status" value="1"/>
</dbReference>
<dbReference type="PANTHER" id="PTHR37017">
    <property type="entry name" value="AB HYDROLASE-1 DOMAIN-CONTAINING PROTEIN-RELATED"/>
    <property type="match status" value="1"/>
</dbReference>
<dbReference type="Proteomes" id="UP000533598">
    <property type="component" value="Unassembled WGS sequence"/>
</dbReference>
<evidence type="ECO:0000313" key="2">
    <source>
        <dbReference type="EMBL" id="MBB4677010.1"/>
    </source>
</evidence>
<dbReference type="Gene3D" id="3.40.50.1820">
    <property type="entry name" value="alpha/beta hydrolase"/>
    <property type="match status" value="1"/>
</dbReference>
<dbReference type="PANTHER" id="PTHR37017:SF11">
    <property type="entry name" value="ESTERASE_LIPASE_THIOESTERASE DOMAIN-CONTAINING PROTEIN"/>
    <property type="match status" value="1"/>
</dbReference>
<sequence length="225" mass="23731">MTTESPTLVLVHGAWHGAWTWDELIPLLGEWPVVAVELPTLGDPAAGLAEDAAAVRAAVTAVDGPVVVVAHSYGGVVVTEALAGLPNVAHILYLAAFVLDVGDSLVAAAGGDGSPPWWEVGEDGLVRVTGAAEVFYNDLPAERAQAAVARLRPQALRPFLDELTAAAWREVPTSYLVTTEDNAIPAFVQRQFARRCGSVSELGASHSPFLSRPDQVAELIRQIAK</sequence>
<evidence type="ECO:0000259" key="1">
    <source>
        <dbReference type="Pfam" id="PF12697"/>
    </source>
</evidence>
<dbReference type="InterPro" id="IPR029058">
    <property type="entry name" value="AB_hydrolase_fold"/>
</dbReference>
<dbReference type="RefSeq" id="WP_185002864.1">
    <property type="nucleotide sequence ID" value="NZ_BAAAUI010000002.1"/>
</dbReference>
<keyword evidence="3" id="KW-1185">Reference proteome</keyword>
<reference evidence="2 3" key="1">
    <citation type="submission" date="2020-08" db="EMBL/GenBank/DDBJ databases">
        <title>Sequencing the genomes of 1000 actinobacteria strains.</title>
        <authorList>
            <person name="Klenk H.-P."/>
        </authorList>
    </citation>
    <scope>NUCLEOTIDE SEQUENCE [LARGE SCALE GENOMIC DNA]</scope>
    <source>
        <strain evidence="2 3">DSM 44230</strain>
    </source>
</reference>
<proteinExistence type="predicted"/>
<accession>A0A7W7C9J9</accession>
<dbReference type="InterPro" id="IPR052897">
    <property type="entry name" value="Sec-Metab_Biosynth_Hydrolase"/>
</dbReference>
<dbReference type="AlphaFoldDB" id="A0A7W7C9J9"/>
<feature type="domain" description="AB hydrolase-1" evidence="1">
    <location>
        <begin position="8"/>
        <end position="218"/>
    </location>
</feature>
<protein>
    <submittedName>
        <fullName evidence="2">Pimeloyl-ACP methyl ester carboxylesterase</fullName>
    </submittedName>
</protein>
<evidence type="ECO:0000313" key="3">
    <source>
        <dbReference type="Proteomes" id="UP000533598"/>
    </source>
</evidence>
<dbReference type="GO" id="GO:0003824">
    <property type="term" value="F:catalytic activity"/>
    <property type="evidence" value="ECO:0007669"/>
    <property type="project" value="UniProtKB-ARBA"/>
</dbReference>